<evidence type="ECO:0000313" key="2">
    <source>
        <dbReference type="Proteomes" id="UP001519362"/>
    </source>
</evidence>
<dbReference type="Proteomes" id="UP001519362">
    <property type="component" value="Unassembled WGS sequence"/>
</dbReference>
<evidence type="ECO:0000313" key="1">
    <source>
        <dbReference type="EMBL" id="MBP2437455.1"/>
    </source>
</evidence>
<organism evidence="1 2">
    <name type="scientific">Microbacterium amylolyticum</name>
    <dbReference type="NCBI Taxonomy" id="936337"/>
    <lineage>
        <taxon>Bacteria</taxon>
        <taxon>Bacillati</taxon>
        <taxon>Actinomycetota</taxon>
        <taxon>Actinomycetes</taxon>
        <taxon>Micrococcales</taxon>
        <taxon>Microbacteriaceae</taxon>
        <taxon>Microbacterium</taxon>
    </lineage>
</organism>
<dbReference type="InterPro" id="IPR052896">
    <property type="entry name" value="GGT-like_enzyme"/>
</dbReference>
<keyword evidence="2" id="KW-1185">Reference proteome</keyword>
<dbReference type="InterPro" id="IPR043138">
    <property type="entry name" value="GGT_lsub"/>
</dbReference>
<dbReference type="PANTHER" id="PTHR43881:SF1">
    <property type="entry name" value="GAMMA-GLUTAMYLTRANSPEPTIDASE (AFU_ORTHOLOGUE AFUA_4G13580)"/>
    <property type="match status" value="1"/>
</dbReference>
<dbReference type="EMBL" id="JAGIOL010000001">
    <property type="protein sequence ID" value="MBP2437455.1"/>
    <property type="molecule type" value="Genomic_DNA"/>
</dbReference>
<comment type="caution">
    <text evidence="1">The sequence shown here is derived from an EMBL/GenBank/DDBJ whole genome shotgun (WGS) entry which is preliminary data.</text>
</comment>
<gene>
    <name evidence="1" type="ORF">JOF34_002041</name>
</gene>
<dbReference type="PANTHER" id="PTHR43881">
    <property type="entry name" value="GAMMA-GLUTAMYLTRANSPEPTIDASE (AFU_ORTHOLOGUE AFUA_4G13580)"/>
    <property type="match status" value="1"/>
</dbReference>
<dbReference type="SUPFAM" id="SSF56235">
    <property type="entry name" value="N-terminal nucleophile aminohydrolases (Ntn hydrolases)"/>
    <property type="match status" value="1"/>
</dbReference>
<dbReference type="Pfam" id="PF01019">
    <property type="entry name" value="G_glu_transpept"/>
    <property type="match status" value="1"/>
</dbReference>
<protein>
    <submittedName>
        <fullName evidence="1">Gamma-glutamyltranspeptidase</fullName>
    </submittedName>
</protein>
<dbReference type="Gene3D" id="1.10.246.130">
    <property type="match status" value="1"/>
</dbReference>
<dbReference type="InterPro" id="IPR029055">
    <property type="entry name" value="Ntn_hydrolases_N"/>
</dbReference>
<accession>A0ABS4ZJI8</accession>
<reference evidence="1 2" key="1">
    <citation type="submission" date="2021-03" db="EMBL/GenBank/DDBJ databases">
        <title>Sequencing the genomes of 1000 actinobacteria strains.</title>
        <authorList>
            <person name="Klenk H.-P."/>
        </authorList>
    </citation>
    <scope>NUCLEOTIDE SEQUENCE [LARGE SCALE GENOMIC DNA]</scope>
    <source>
        <strain evidence="1 2">DSM 24221</strain>
    </source>
</reference>
<name>A0ABS4ZJI8_9MICO</name>
<sequence>MVSTVSDLFVTHWPESAREWMPEGNVPHPGDLIPRKAYARTLRLLIETASGTTREDRIDSVRAEWKTGIVASALASAARTPHRHSTGADHAGVMTAEDIASFEASWETPVSTTFRGIDVVKQGPWGQGPALLIALALLDGFDDAQIDPSTADGAYRILEALKLALADRDAYFGDVDDPEALLSALLDPAHIERRRELIGETASLAPVAHAATPVTLTSLTAGET</sequence>
<proteinExistence type="predicted"/>